<name>A0A4Q7URS5_PSEST</name>
<dbReference type="CDD" id="cd05829">
    <property type="entry name" value="Sortase_F"/>
    <property type="match status" value="1"/>
</dbReference>
<accession>A0A4Q7URS5</accession>
<protein>
    <submittedName>
        <fullName evidence="2">Sortase family protein</fullName>
    </submittedName>
</protein>
<dbReference type="SUPFAM" id="SSF63817">
    <property type="entry name" value="Sortase"/>
    <property type="match status" value="1"/>
</dbReference>
<dbReference type="GO" id="GO:0016787">
    <property type="term" value="F:hydrolase activity"/>
    <property type="evidence" value="ECO:0007669"/>
    <property type="project" value="UniProtKB-KW"/>
</dbReference>
<comment type="caution">
    <text evidence="2">The sequence shown here is derived from an EMBL/GenBank/DDBJ whole genome shotgun (WGS) entry which is preliminary data.</text>
</comment>
<dbReference type="Gene3D" id="2.40.260.10">
    <property type="entry name" value="Sortase"/>
    <property type="match status" value="1"/>
</dbReference>
<dbReference type="InterPro" id="IPR042001">
    <property type="entry name" value="Sortase_F"/>
</dbReference>
<dbReference type="InterPro" id="IPR023365">
    <property type="entry name" value="Sortase_dom-sf"/>
</dbReference>
<dbReference type="Proteomes" id="UP000291591">
    <property type="component" value="Unassembled WGS sequence"/>
</dbReference>
<keyword evidence="3" id="KW-1185">Reference proteome</keyword>
<dbReference type="AlphaFoldDB" id="A0A4Q7URS5"/>
<evidence type="ECO:0000313" key="3">
    <source>
        <dbReference type="Proteomes" id="UP000291591"/>
    </source>
</evidence>
<organism evidence="2 3">
    <name type="scientific">Pseudonocardia sediminis</name>
    <dbReference type="NCBI Taxonomy" id="1397368"/>
    <lineage>
        <taxon>Bacteria</taxon>
        <taxon>Bacillati</taxon>
        <taxon>Actinomycetota</taxon>
        <taxon>Actinomycetes</taxon>
        <taxon>Pseudonocardiales</taxon>
        <taxon>Pseudonocardiaceae</taxon>
        <taxon>Pseudonocardia</taxon>
    </lineage>
</organism>
<gene>
    <name evidence="2" type="ORF">EV383_1225</name>
</gene>
<dbReference type="NCBIfam" id="NF033748">
    <property type="entry name" value="class_F_sortase"/>
    <property type="match status" value="1"/>
</dbReference>
<dbReference type="Pfam" id="PF04203">
    <property type="entry name" value="Sortase"/>
    <property type="match status" value="1"/>
</dbReference>
<reference evidence="2 3" key="1">
    <citation type="submission" date="2019-02" db="EMBL/GenBank/DDBJ databases">
        <title>Sequencing the genomes of 1000 actinobacteria strains.</title>
        <authorList>
            <person name="Klenk H.-P."/>
        </authorList>
    </citation>
    <scope>NUCLEOTIDE SEQUENCE [LARGE SCALE GENOMIC DNA]</scope>
    <source>
        <strain evidence="2 3">DSM 45779</strain>
    </source>
</reference>
<sequence length="195" mass="19967">MVGRAWCALVAVSVLLVVPAVLPPEALGGTVGPVPTATARPAAAPMAASAPVRVRSAAIGLDSAMIPLGLDPAGALEVPPDGDATGWYTGGPAPGELGPAVLAAHVDWDHRLGPFAHLRALAPGDLVEVDRADGSRATFEVQAVRRYAKDRFPTDVVYGDLPRAGLRLVTCGGAFDRGARSYDDNVVAFAALVDT</sequence>
<keyword evidence="1" id="KW-0378">Hydrolase</keyword>
<proteinExistence type="predicted"/>
<dbReference type="EMBL" id="SHKL01000001">
    <property type="protein sequence ID" value="RZT84385.1"/>
    <property type="molecule type" value="Genomic_DNA"/>
</dbReference>
<dbReference type="InterPro" id="IPR005754">
    <property type="entry name" value="Sortase"/>
</dbReference>
<evidence type="ECO:0000313" key="2">
    <source>
        <dbReference type="EMBL" id="RZT84385.1"/>
    </source>
</evidence>
<evidence type="ECO:0000256" key="1">
    <source>
        <dbReference type="ARBA" id="ARBA00022801"/>
    </source>
</evidence>